<dbReference type="InterPro" id="IPR002591">
    <property type="entry name" value="Phosphodiest/P_Trfase"/>
</dbReference>
<dbReference type="OrthoDB" id="9779418at2"/>
<dbReference type="Gene3D" id="3.30.1360.180">
    <property type="match status" value="1"/>
</dbReference>
<keyword evidence="2" id="KW-1185">Reference proteome</keyword>
<dbReference type="AlphaFoldDB" id="A0A1M7ZCJ9"/>
<dbReference type="EMBL" id="FRXN01000003">
    <property type="protein sequence ID" value="SHO62583.1"/>
    <property type="molecule type" value="Genomic_DNA"/>
</dbReference>
<name>A0A1M7ZCJ9_9BACT</name>
<evidence type="ECO:0000313" key="1">
    <source>
        <dbReference type="EMBL" id="SHO62583.1"/>
    </source>
</evidence>
<dbReference type="PANTHER" id="PTHR10151">
    <property type="entry name" value="ECTONUCLEOTIDE PYROPHOSPHATASE/PHOSPHODIESTERASE"/>
    <property type="match status" value="1"/>
</dbReference>
<dbReference type="RefSeq" id="WP_073571838.1">
    <property type="nucleotide sequence ID" value="NZ_FRXN01000003.1"/>
</dbReference>
<dbReference type="SUPFAM" id="SSF53649">
    <property type="entry name" value="Alkaline phosphatase-like"/>
    <property type="match status" value="1"/>
</dbReference>
<dbReference type="CDD" id="cd16018">
    <property type="entry name" value="Enpp"/>
    <property type="match status" value="1"/>
</dbReference>
<reference evidence="2" key="1">
    <citation type="submission" date="2016-12" db="EMBL/GenBank/DDBJ databases">
        <authorList>
            <person name="Varghese N."/>
            <person name="Submissions S."/>
        </authorList>
    </citation>
    <scope>NUCLEOTIDE SEQUENCE [LARGE SCALE GENOMIC DNA]</scope>
    <source>
        <strain evidence="2">DSM 25035</strain>
    </source>
</reference>
<dbReference type="GO" id="GO:0016787">
    <property type="term" value="F:hydrolase activity"/>
    <property type="evidence" value="ECO:0007669"/>
    <property type="project" value="UniProtKB-ARBA"/>
</dbReference>
<dbReference type="STRING" id="1073327.SAMN04488108_2174"/>
<organism evidence="1 2">
    <name type="scientific">Algoriphagus zhangzhouensis</name>
    <dbReference type="NCBI Taxonomy" id="1073327"/>
    <lineage>
        <taxon>Bacteria</taxon>
        <taxon>Pseudomonadati</taxon>
        <taxon>Bacteroidota</taxon>
        <taxon>Cytophagia</taxon>
        <taxon>Cytophagales</taxon>
        <taxon>Cyclobacteriaceae</taxon>
        <taxon>Algoriphagus</taxon>
    </lineage>
</organism>
<accession>A0A1M7ZCJ9</accession>
<protein>
    <submittedName>
        <fullName evidence="1">Predicted pyrophosphatase or phosphodiesterase, AlkP superfamily</fullName>
    </submittedName>
</protein>
<dbReference type="PANTHER" id="PTHR10151:SF120">
    <property type="entry name" value="BIS(5'-ADENOSYL)-TRIPHOSPHATASE"/>
    <property type="match status" value="1"/>
</dbReference>
<gene>
    <name evidence="1" type="ORF">SAMN04488108_2174</name>
</gene>
<dbReference type="Pfam" id="PF01663">
    <property type="entry name" value="Phosphodiest"/>
    <property type="match status" value="1"/>
</dbReference>
<dbReference type="Gene3D" id="3.40.720.10">
    <property type="entry name" value="Alkaline Phosphatase, subunit A"/>
    <property type="match status" value="1"/>
</dbReference>
<proteinExistence type="predicted"/>
<evidence type="ECO:0000313" key="2">
    <source>
        <dbReference type="Proteomes" id="UP000184609"/>
    </source>
</evidence>
<dbReference type="Proteomes" id="UP000184609">
    <property type="component" value="Unassembled WGS sequence"/>
</dbReference>
<dbReference type="InterPro" id="IPR017850">
    <property type="entry name" value="Alkaline_phosphatase_core_sf"/>
</dbReference>
<sequence length="414" mass="47105">MRLLLAFLLVFIGLIPQSIAQEEEQYVILISLDGFRYDYVERFQPPNISRFIEKGTAAEGLIPSFPSKTFPNHYTIATGVKPEHHGIVDNNFYNPKKDLQYSISNRDIVTDGTWYGGTPIWVLAEQNEMISASYFFVGSEADVQGIRPTYYFDYDGSVPNLTRVSQVFEWLQLPENERPRIITMYFSDMDDTGHRFGPNNDEELKKTLYRLDHELGALFEGVKSLDLPVNIVLVSDHGMAEVPLENLLNYEPLLEGVEARAVNSGTLLHLHLNDVSQKESIKSLIESRGEHIHVIDIDDREYYKDLALHKDLMGDLLIIPDMGYNLVNERSLFRAKNMMGLDGLSVSGVHGYSPDYIEMQGIFYANGPRIKEGFKIDPFENIHIYPLLCELLGLPIPSDIDGKEEVLKPVLKDK</sequence>